<comment type="function">
    <text evidence="2">Removal of H(2)O(2), oxidation of toxic reductants, biosynthesis and degradation of lignin, suberization, auxin catabolism, response to environmental stresses such as wounding, pathogen attack and oxidative stress. These functions might be dependent on each isozyme/isoform in each plant tissue.</text>
</comment>
<dbReference type="PANTHER" id="PTHR31517:SF48">
    <property type="entry name" value="PEROXIDASE 16-RELATED"/>
    <property type="match status" value="1"/>
</dbReference>
<dbReference type="EMBL" id="KI517384">
    <property type="protein sequence ID" value="ESQ54101.1"/>
    <property type="molecule type" value="Genomic_DNA"/>
</dbReference>
<dbReference type="GO" id="GO:0140825">
    <property type="term" value="F:lactoperoxidase activity"/>
    <property type="evidence" value="ECO:0007669"/>
    <property type="project" value="UniProtKB-EC"/>
</dbReference>
<evidence type="ECO:0000256" key="3">
    <source>
        <dbReference type="ARBA" id="ARBA00006873"/>
    </source>
</evidence>
<evidence type="ECO:0000256" key="14">
    <source>
        <dbReference type="PIRSR" id="PIRSR600823-4"/>
    </source>
</evidence>
<dbReference type="GO" id="GO:0046872">
    <property type="term" value="F:metal ion binding"/>
    <property type="evidence" value="ECO:0007669"/>
    <property type="project" value="UniProtKB-UniRule"/>
</dbReference>
<evidence type="ECO:0000256" key="4">
    <source>
        <dbReference type="ARBA" id="ARBA00012313"/>
    </source>
</evidence>
<feature type="disulfide bond" evidence="15">
    <location>
        <begin position="112"/>
        <end position="340"/>
    </location>
</feature>
<dbReference type="GO" id="GO:0005576">
    <property type="term" value="C:extracellular region"/>
    <property type="evidence" value="ECO:0007669"/>
    <property type="project" value="UniProtKB-SubCell"/>
</dbReference>
<feature type="binding site" evidence="13">
    <location>
        <position position="259"/>
    </location>
    <ligand>
        <name>Ca(2+)</name>
        <dbReference type="ChEBI" id="CHEBI:29108"/>
        <label>2</label>
    </ligand>
</feature>
<dbReference type="AlphaFoldDB" id="V4P3U7"/>
<evidence type="ECO:0000313" key="18">
    <source>
        <dbReference type="EMBL" id="ESQ54101.1"/>
    </source>
</evidence>
<evidence type="ECO:0000256" key="9">
    <source>
        <dbReference type="ARBA" id="ARBA00023004"/>
    </source>
</evidence>
<feature type="disulfide bond" evidence="15">
    <location>
        <begin position="191"/>
        <end position="223"/>
    </location>
</feature>
<keyword evidence="16" id="KW-0376">Hydrogen peroxide</keyword>
<keyword evidence="8 16" id="KW-0560">Oxidoreductase</keyword>
<keyword evidence="19" id="KW-1185">Reference proteome</keyword>
<keyword evidence="13 16" id="KW-0106">Calcium</keyword>
<dbReference type="PROSITE" id="PS50873">
    <property type="entry name" value="PEROXIDASE_4"/>
    <property type="match status" value="1"/>
</dbReference>
<comment type="cofactor">
    <cofactor evidence="13 16">
        <name>Ca(2+)</name>
        <dbReference type="ChEBI" id="CHEBI:29108"/>
    </cofactor>
    <text evidence="13 16">Binds 2 calcium ions per subunit.</text>
</comment>
<evidence type="ECO:0000259" key="17">
    <source>
        <dbReference type="PROSITE" id="PS50873"/>
    </source>
</evidence>
<gene>
    <name evidence="18" type="ORF">EUTSA_v10025607mg</name>
</gene>
<dbReference type="InterPro" id="IPR019793">
    <property type="entry name" value="Peroxidases_heam-ligand_BS"/>
</dbReference>
<dbReference type="PRINTS" id="PR00461">
    <property type="entry name" value="PLPEROXIDASE"/>
</dbReference>
<feature type="binding site" evidence="12">
    <location>
        <position position="154"/>
    </location>
    <ligand>
        <name>substrate</name>
    </ligand>
</feature>
<dbReference type="GO" id="GO:0020037">
    <property type="term" value="F:heme binding"/>
    <property type="evidence" value="ECO:0007669"/>
    <property type="project" value="UniProtKB-UniRule"/>
</dbReference>
<comment type="catalytic activity">
    <reaction evidence="1 16">
        <text>2 a phenolic donor + H2O2 = 2 a phenolic radical donor + 2 H2O</text>
        <dbReference type="Rhea" id="RHEA:56136"/>
        <dbReference type="ChEBI" id="CHEBI:15377"/>
        <dbReference type="ChEBI" id="CHEBI:16240"/>
        <dbReference type="ChEBI" id="CHEBI:139520"/>
        <dbReference type="ChEBI" id="CHEBI:139521"/>
        <dbReference type="EC" id="1.11.1.7"/>
    </reaction>
</comment>
<accession>V4P3U7</accession>
<feature type="active site" description="Proton acceptor" evidence="11">
    <location>
        <position position="67"/>
    </location>
</feature>
<dbReference type="InterPro" id="IPR010255">
    <property type="entry name" value="Haem_peroxidase_sf"/>
</dbReference>
<feature type="binding site" description="axial binding residue" evidence="13">
    <location>
        <position position="184"/>
    </location>
    <ligand>
        <name>heme b</name>
        <dbReference type="ChEBI" id="CHEBI:60344"/>
    </ligand>
    <ligandPart>
        <name>Fe</name>
        <dbReference type="ChEBI" id="CHEBI:18248"/>
    </ligandPart>
</feature>
<dbReference type="PROSITE" id="PS00435">
    <property type="entry name" value="PEROXIDASE_1"/>
    <property type="match status" value="1"/>
</dbReference>
<dbReference type="GO" id="GO:0042744">
    <property type="term" value="P:hydrogen peroxide catabolic process"/>
    <property type="evidence" value="ECO:0007669"/>
    <property type="project" value="UniProtKB-KW"/>
</dbReference>
<feature type="binding site" evidence="13">
    <location>
        <position position="75"/>
    </location>
    <ligand>
        <name>Ca(2+)</name>
        <dbReference type="ChEBI" id="CHEBI:29108"/>
        <label>1</label>
    </ligand>
</feature>
<dbReference type="InterPro" id="IPR000823">
    <property type="entry name" value="Peroxidase_pln"/>
</dbReference>
<dbReference type="PANTHER" id="PTHR31517">
    <property type="match status" value="1"/>
</dbReference>
<keyword evidence="10 15" id="KW-1015">Disulfide bond</keyword>
<evidence type="ECO:0000256" key="13">
    <source>
        <dbReference type="PIRSR" id="PIRSR600823-3"/>
    </source>
</evidence>
<evidence type="ECO:0000256" key="6">
    <source>
        <dbReference type="ARBA" id="ARBA00022617"/>
    </source>
</evidence>
<evidence type="ECO:0000256" key="8">
    <source>
        <dbReference type="ARBA" id="ARBA00023002"/>
    </source>
</evidence>
<dbReference type="Proteomes" id="UP000030689">
    <property type="component" value="Unassembled WGS sequence"/>
</dbReference>
<feature type="binding site" evidence="13">
    <location>
        <position position="73"/>
    </location>
    <ligand>
        <name>Ca(2+)</name>
        <dbReference type="ChEBI" id="CHEBI:29108"/>
        <label>1</label>
    </ligand>
</feature>
<feature type="binding site" evidence="13">
    <location>
        <position position="68"/>
    </location>
    <ligand>
        <name>Ca(2+)</name>
        <dbReference type="ChEBI" id="CHEBI:29108"/>
        <label>1</label>
    </ligand>
</feature>
<feature type="site" description="Transition state stabilizer" evidence="14">
    <location>
        <position position="63"/>
    </location>
</feature>
<keyword evidence="7 13" id="KW-0479">Metal-binding</keyword>
<evidence type="ECO:0000256" key="12">
    <source>
        <dbReference type="PIRSR" id="PIRSR600823-2"/>
    </source>
</evidence>
<feature type="binding site" evidence="13">
    <location>
        <position position="71"/>
    </location>
    <ligand>
        <name>Ca(2+)</name>
        <dbReference type="ChEBI" id="CHEBI:29108"/>
        <label>1</label>
    </ligand>
</feature>
<protein>
    <recommendedName>
        <fullName evidence="4 16">Peroxidase</fullName>
        <ecNumber evidence="4 16">1.11.1.7</ecNumber>
    </recommendedName>
</protein>
<keyword evidence="5 16" id="KW-0575">Peroxidase</keyword>
<dbReference type="Gene3D" id="1.10.520.10">
    <property type="match status" value="1"/>
</dbReference>
<keyword evidence="6 16" id="KW-0349">Heme</keyword>
<dbReference type="Gene3D" id="1.10.420.10">
    <property type="entry name" value="Peroxidase, domain 2"/>
    <property type="match status" value="1"/>
</dbReference>
<evidence type="ECO:0000313" key="19">
    <source>
        <dbReference type="Proteomes" id="UP000030689"/>
    </source>
</evidence>
<evidence type="ECO:0000256" key="15">
    <source>
        <dbReference type="PIRSR" id="PIRSR600823-5"/>
    </source>
</evidence>
<evidence type="ECO:0000256" key="11">
    <source>
        <dbReference type="PIRSR" id="PIRSR600823-1"/>
    </source>
</evidence>
<organism evidence="18 19">
    <name type="scientific">Eutrema salsugineum</name>
    <name type="common">Saltwater cress</name>
    <name type="synonym">Sisymbrium salsugineum</name>
    <dbReference type="NCBI Taxonomy" id="72664"/>
    <lineage>
        <taxon>Eukaryota</taxon>
        <taxon>Viridiplantae</taxon>
        <taxon>Streptophyta</taxon>
        <taxon>Embryophyta</taxon>
        <taxon>Tracheophyta</taxon>
        <taxon>Spermatophyta</taxon>
        <taxon>Magnoliopsida</taxon>
        <taxon>eudicotyledons</taxon>
        <taxon>Gunneridae</taxon>
        <taxon>Pentapetalae</taxon>
        <taxon>rosids</taxon>
        <taxon>malvids</taxon>
        <taxon>Brassicales</taxon>
        <taxon>Brassicaceae</taxon>
        <taxon>Eutremeae</taxon>
        <taxon>Eutrema</taxon>
    </lineage>
</organism>
<dbReference type="Pfam" id="PF00141">
    <property type="entry name" value="peroxidase"/>
    <property type="match status" value="1"/>
</dbReference>
<evidence type="ECO:0000256" key="16">
    <source>
        <dbReference type="RuleBase" id="RU362060"/>
    </source>
</evidence>
<comment type="similarity">
    <text evidence="16">Belongs to the peroxidase family. Classical plant (class III) peroxidase subfamily.</text>
</comment>
<dbReference type="SUPFAM" id="SSF48113">
    <property type="entry name" value="Heme-dependent peroxidases"/>
    <property type="match status" value="1"/>
</dbReference>
<feature type="disulfide bond" evidence="15">
    <location>
        <begin position="69"/>
        <end position="74"/>
    </location>
</feature>
<evidence type="ECO:0000256" key="5">
    <source>
        <dbReference type="ARBA" id="ARBA00022559"/>
    </source>
</evidence>
<dbReference type="GO" id="GO:0006979">
    <property type="term" value="P:response to oxidative stress"/>
    <property type="evidence" value="ECO:0007669"/>
    <property type="project" value="UniProtKB-UniRule"/>
</dbReference>
<evidence type="ECO:0000256" key="2">
    <source>
        <dbReference type="ARBA" id="ARBA00002322"/>
    </source>
</evidence>
<dbReference type="STRING" id="72664.V4P3U7"/>
<dbReference type="eggNOG" id="ENOG502QSS8">
    <property type="taxonomic scope" value="Eukaryota"/>
</dbReference>
<evidence type="ECO:0000256" key="7">
    <source>
        <dbReference type="ARBA" id="ARBA00022723"/>
    </source>
</evidence>
<dbReference type="PROSITE" id="PS00436">
    <property type="entry name" value="PEROXIDASE_2"/>
    <property type="match status" value="1"/>
</dbReference>
<dbReference type="PRINTS" id="PR00458">
    <property type="entry name" value="PEROXIDASE"/>
</dbReference>
<dbReference type="Gramene" id="ESQ54101">
    <property type="protein sequence ID" value="ESQ54101"/>
    <property type="gene ID" value="EUTSA_v10025607mg"/>
</dbReference>
<dbReference type="CDD" id="cd00693">
    <property type="entry name" value="secretory_peroxidase"/>
    <property type="match status" value="1"/>
</dbReference>
<dbReference type="InterPro" id="IPR033905">
    <property type="entry name" value="Secretory_peroxidase"/>
</dbReference>
<proteinExistence type="inferred from homology"/>
<keyword evidence="9 13" id="KW-0408">Iron</keyword>
<feature type="domain" description="Plant heme peroxidase family profile" evidence="17">
    <location>
        <begin position="26"/>
        <end position="344"/>
    </location>
</feature>
<sequence length="349" mass="38398">MKSTVEEDVSSFYVSIAEEDDDRSYSLSSDYYRQSCPSVERIVRKMIRDVHHSRPSIAPSLIRLLFHDCFVEGCDASVLLDSDGSMISEKEAPPNLSLKGLDVIDDILIVSCADIIVLAARESVKVAGGPRYVVETGRKDSLGAFKEAAERWLPSPNANLSDILHVFASKGFNEQETVSLLGAHSIGITHCIFFENRLYNFSGTGKPDPELNPEFLEELKAVCPFSAPSSSPSPHMCSGSAPSLPASGNSKNKTDGVIDLSFNNEGGDAHFGTRYYRRLRLGKGVMFADQQLTTNTKTELWVRRYSENPALFRADFEDAMIKLSNHGVLTGHLGQVRKSCSKVLPPDED</sequence>
<comment type="cofactor">
    <cofactor evidence="13 16">
        <name>heme b</name>
        <dbReference type="ChEBI" id="CHEBI:60344"/>
    </cofactor>
    <text evidence="13 16">Binds 1 heme b (iron(II)-protoporphyrin IX) group per subunit.</text>
</comment>
<reference evidence="18 19" key="1">
    <citation type="journal article" date="2013" name="Front. Plant Sci.">
        <title>The Reference Genome of the Halophytic Plant Eutrema salsugineum.</title>
        <authorList>
            <person name="Yang R."/>
            <person name="Jarvis D.E."/>
            <person name="Chen H."/>
            <person name="Beilstein M.A."/>
            <person name="Grimwood J."/>
            <person name="Jenkins J."/>
            <person name="Shu S."/>
            <person name="Prochnik S."/>
            <person name="Xin M."/>
            <person name="Ma C."/>
            <person name="Schmutz J."/>
            <person name="Wing R.A."/>
            <person name="Mitchell-Olds T."/>
            <person name="Schumaker K.S."/>
            <person name="Wang X."/>
        </authorList>
    </citation>
    <scope>NUCLEOTIDE SEQUENCE [LARGE SCALE GENOMIC DNA]</scope>
</reference>
<dbReference type="EC" id="1.11.1.7" evidence="4 16"/>
<comment type="similarity">
    <text evidence="3">Belongs to the peroxidase family. Ascorbate peroxidase subfamily.</text>
</comment>
<feature type="binding site" evidence="13">
    <location>
        <position position="89"/>
    </location>
    <ligand>
        <name>Ca(2+)</name>
        <dbReference type="ChEBI" id="CHEBI:29108"/>
        <label>1</label>
    </ligand>
</feature>
<keyword evidence="16" id="KW-0964">Secreted</keyword>
<comment type="subcellular location">
    <subcellularLocation>
        <location evidence="16">Secreted</location>
    </subcellularLocation>
</comment>
<evidence type="ECO:0000256" key="10">
    <source>
        <dbReference type="ARBA" id="ARBA00023157"/>
    </source>
</evidence>
<dbReference type="InterPro" id="IPR019794">
    <property type="entry name" value="Peroxidases_AS"/>
</dbReference>
<dbReference type="KEGG" id="eus:EUTSA_v10025607mg"/>
<dbReference type="InterPro" id="IPR002016">
    <property type="entry name" value="Haem_peroxidase"/>
</dbReference>
<name>V4P3U7_EUTSA</name>
<feature type="binding site" evidence="13">
    <location>
        <position position="77"/>
    </location>
    <ligand>
        <name>Ca(2+)</name>
        <dbReference type="ChEBI" id="CHEBI:29108"/>
        <label>1</label>
    </ligand>
</feature>
<evidence type="ECO:0000256" key="1">
    <source>
        <dbReference type="ARBA" id="ARBA00000189"/>
    </source>
</evidence>
<dbReference type="OMA" id="LEFDFYR"/>